<evidence type="ECO:0000259" key="6">
    <source>
        <dbReference type="Pfam" id="PF00877"/>
    </source>
</evidence>
<dbReference type="Pfam" id="PF00877">
    <property type="entry name" value="NLPC_P60"/>
    <property type="match status" value="1"/>
</dbReference>
<dbReference type="InterPro" id="IPR000064">
    <property type="entry name" value="NLP_P60_dom"/>
</dbReference>
<keyword evidence="5" id="KW-0732">Signal</keyword>
<dbReference type="RefSeq" id="WP_221338222.1">
    <property type="nucleotide sequence ID" value="NZ_BAAAWY010000050.1"/>
</dbReference>
<keyword evidence="2" id="KW-0645">Protease</keyword>
<proteinExistence type="inferred from homology"/>
<reference evidence="7 8" key="1">
    <citation type="submission" date="2020-08" db="EMBL/GenBank/DDBJ databases">
        <title>Sequencing the genomes of 1000 actinobacteria strains.</title>
        <authorList>
            <person name="Klenk H.-P."/>
        </authorList>
    </citation>
    <scope>NUCLEOTIDE SEQUENCE [LARGE SCALE GENOMIC DNA]</scope>
    <source>
        <strain evidence="7 8">DSM 43851</strain>
    </source>
</reference>
<evidence type="ECO:0000256" key="3">
    <source>
        <dbReference type="ARBA" id="ARBA00022801"/>
    </source>
</evidence>
<feature type="chain" id="PRO_5038570507" description="NlpC/P60 domain-containing protein" evidence="5">
    <location>
        <begin position="24"/>
        <end position="309"/>
    </location>
</feature>
<feature type="domain" description="NlpC/P60" evidence="6">
    <location>
        <begin position="184"/>
        <end position="275"/>
    </location>
</feature>
<evidence type="ECO:0000313" key="8">
    <source>
        <dbReference type="Proteomes" id="UP000585638"/>
    </source>
</evidence>
<evidence type="ECO:0000256" key="1">
    <source>
        <dbReference type="ARBA" id="ARBA00007074"/>
    </source>
</evidence>
<dbReference type="AlphaFoldDB" id="A0A7W9NKC0"/>
<feature type="signal peptide" evidence="5">
    <location>
        <begin position="1"/>
        <end position="23"/>
    </location>
</feature>
<keyword evidence="8" id="KW-1185">Reference proteome</keyword>
<dbReference type="InterPro" id="IPR038765">
    <property type="entry name" value="Papain-like_cys_pep_sf"/>
</dbReference>
<comment type="caution">
    <text evidence="7">The sequence shown here is derived from an EMBL/GenBank/DDBJ whole genome shotgun (WGS) entry which is preliminary data.</text>
</comment>
<accession>A0A7W9NKC0</accession>
<organism evidence="7 8">
    <name type="scientific">Kutzneria kofuensis</name>
    <dbReference type="NCBI Taxonomy" id="103725"/>
    <lineage>
        <taxon>Bacteria</taxon>
        <taxon>Bacillati</taxon>
        <taxon>Actinomycetota</taxon>
        <taxon>Actinomycetes</taxon>
        <taxon>Pseudonocardiales</taxon>
        <taxon>Pseudonocardiaceae</taxon>
        <taxon>Kutzneria</taxon>
    </lineage>
</organism>
<evidence type="ECO:0000256" key="4">
    <source>
        <dbReference type="ARBA" id="ARBA00022807"/>
    </source>
</evidence>
<protein>
    <recommendedName>
        <fullName evidence="6">NlpC/P60 domain-containing protein</fullName>
    </recommendedName>
</protein>
<keyword evidence="3" id="KW-0378">Hydrolase</keyword>
<evidence type="ECO:0000313" key="7">
    <source>
        <dbReference type="EMBL" id="MBB5895850.1"/>
    </source>
</evidence>
<dbReference type="SUPFAM" id="SSF54001">
    <property type="entry name" value="Cysteine proteinases"/>
    <property type="match status" value="1"/>
</dbReference>
<dbReference type="GO" id="GO:0008234">
    <property type="term" value="F:cysteine-type peptidase activity"/>
    <property type="evidence" value="ECO:0007669"/>
    <property type="project" value="UniProtKB-KW"/>
</dbReference>
<keyword evidence="4" id="KW-0788">Thiol protease</keyword>
<dbReference type="Proteomes" id="UP000585638">
    <property type="component" value="Unassembled WGS sequence"/>
</dbReference>
<sequence length="309" mass="32966">MQQHHRKLTRAAVLLTTLATSGAAVVHLAQAQDAPTRARDNGAVVAIAQAHPASTHYSFVRLDGPARTAVMDDNARLVAMFTDGARTAVLSGQSRTFTDPRRTSAVVTTSNWVRLAPQPWKAGAEKESWFRPWLGEALADRSPDVLAVATQYVTFAHYADDADYSDFLGITNKGVKPRKDRFGDVDSAGYVRLVYGYRLGYPIGAGGLPRTPQEMPTAPLGAAIADNAVGSPQTRFLAQPGDLLLFSTDGSKGAVDHVGIYLGVDDAGQQRFIASRGTPNGPSFGDSSGRSVLDDDGPYAAGLWGIRRL</sequence>
<evidence type="ECO:0000256" key="2">
    <source>
        <dbReference type="ARBA" id="ARBA00022670"/>
    </source>
</evidence>
<evidence type="ECO:0000256" key="5">
    <source>
        <dbReference type="SAM" id="SignalP"/>
    </source>
</evidence>
<comment type="similarity">
    <text evidence="1">Belongs to the peptidase C40 family.</text>
</comment>
<dbReference type="GO" id="GO:0006508">
    <property type="term" value="P:proteolysis"/>
    <property type="evidence" value="ECO:0007669"/>
    <property type="project" value="UniProtKB-KW"/>
</dbReference>
<name>A0A7W9NKC0_9PSEU</name>
<dbReference type="EMBL" id="JACHIR010000001">
    <property type="protein sequence ID" value="MBB5895850.1"/>
    <property type="molecule type" value="Genomic_DNA"/>
</dbReference>
<gene>
    <name evidence="7" type="ORF">BJ998_007046</name>
</gene>
<dbReference type="Gene3D" id="3.90.1720.10">
    <property type="entry name" value="endopeptidase domain like (from Nostoc punctiforme)"/>
    <property type="match status" value="1"/>
</dbReference>